<accession>A0ABN1V300</accession>
<feature type="compositionally biased region" description="Basic and acidic residues" evidence="1">
    <location>
        <begin position="199"/>
        <end position="219"/>
    </location>
</feature>
<protein>
    <recommendedName>
        <fullName evidence="4">DUF222 domain-containing protein</fullName>
    </recommendedName>
</protein>
<name>A0ABN1V300_9PSEU</name>
<organism evidence="2 3">
    <name type="scientific">Prauserella alba</name>
    <dbReference type="NCBI Taxonomy" id="176898"/>
    <lineage>
        <taxon>Bacteria</taxon>
        <taxon>Bacillati</taxon>
        <taxon>Actinomycetota</taxon>
        <taxon>Actinomycetes</taxon>
        <taxon>Pseudonocardiales</taxon>
        <taxon>Pseudonocardiaceae</taxon>
        <taxon>Prauserella</taxon>
    </lineage>
</organism>
<comment type="caution">
    <text evidence="2">The sequence shown here is derived from an EMBL/GenBank/DDBJ whole genome shotgun (WGS) entry which is preliminary data.</text>
</comment>
<gene>
    <name evidence="2" type="ORF">GCM10009675_02250</name>
</gene>
<feature type="compositionally biased region" description="Pro residues" evidence="1">
    <location>
        <begin position="167"/>
        <end position="181"/>
    </location>
</feature>
<evidence type="ECO:0000313" key="3">
    <source>
        <dbReference type="Proteomes" id="UP001500467"/>
    </source>
</evidence>
<keyword evidence="3" id="KW-1185">Reference proteome</keyword>
<sequence>MLLASLTSGEREWREIADELAPELRVSPLEVERRIRNRLIRPGACPTFWRPCNAGRSSSTAPIACYARVDAMARALRWDGENRTLDQLRADITADLLLGRDSGAHVPEAAAMVYLHLPIDTALSTSETGCELDGYGPIPAAIAREIMTNSNSTWRAVLCDPATGRPTAPPPSPHPTAPPTPDTKTPSSHHAHRGGRGRNNRDHNDNRDRHDSRDHEHRRSSTNHRSSRTRPAGAARSGHDTGVES</sequence>
<evidence type="ECO:0000313" key="2">
    <source>
        <dbReference type="EMBL" id="GAA1191436.1"/>
    </source>
</evidence>
<dbReference type="EMBL" id="BAAALM010000002">
    <property type="protein sequence ID" value="GAA1191436.1"/>
    <property type="molecule type" value="Genomic_DNA"/>
</dbReference>
<reference evidence="2 3" key="1">
    <citation type="journal article" date="2019" name="Int. J. Syst. Evol. Microbiol.">
        <title>The Global Catalogue of Microorganisms (GCM) 10K type strain sequencing project: providing services to taxonomists for standard genome sequencing and annotation.</title>
        <authorList>
            <consortium name="The Broad Institute Genomics Platform"/>
            <consortium name="The Broad Institute Genome Sequencing Center for Infectious Disease"/>
            <person name="Wu L."/>
            <person name="Ma J."/>
        </authorList>
    </citation>
    <scope>NUCLEOTIDE SEQUENCE [LARGE SCALE GENOMIC DNA]</scope>
    <source>
        <strain evidence="2 3">JCM 13022</strain>
    </source>
</reference>
<proteinExistence type="predicted"/>
<evidence type="ECO:0008006" key="4">
    <source>
        <dbReference type="Google" id="ProtNLM"/>
    </source>
</evidence>
<feature type="region of interest" description="Disordered" evidence="1">
    <location>
        <begin position="159"/>
        <end position="245"/>
    </location>
</feature>
<evidence type="ECO:0000256" key="1">
    <source>
        <dbReference type="SAM" id="MobiDB-lite"/>
    </source>
</evidence>
<dbReference type="Proteomes" id="UP001500467">
    <property type="component" value="Unassembled WGS sequence"/>
</dbReference>
<feature type="compositionally biased region" description="Basic residues" evidence="1">
    <location>
        <begin position="187"/>
        <end position="198"/>
    </location>
</feature>